<evidence type="ECO:0000256" key="2">
    <source>
        <dbReference type="ARBA" id="ARBA00022723"/>
    </source>
</evidence>
<accession>A0A4U1L4T2</accession>
<dbReference type="InterPro" id="IPR036866">
    <property type="entry name" value="RibonucZ/Hydroxyglut_hydro"/>
</dbReference>
<evidence type="ECO:0000259" key="5">
    <source>
        <dbReference type="SMART" id="SM00849"/>
    </source>
</evidence>
<dbReference type="RefSeq" id="WP_136943832.1">
    <property type="nucleotide sequence ID" value="NZ_SWKR01000002.1"/>
</dbReference>
<dbReference type="InterPro" id="IPR051453">
    <property type="entry name" value="MBL_Glyoxalase_II"/>
</dbReference>
<keyword evidence="2" id="KW-0479">Metal-binding</keyword>
<evidence type="ECO:0000256" key="3">
    <source>
        <dbReference type="ARBA" id="ARBA00022801"/>
    </source>
</evidence>
<dbReference type="GO" id="GO:0046872">
    <property type="term" value="F:metal ion binding"/>
    <property type="evidence" value="ECO:0007669"/>
    <property type="project" value="UniProtKB-KW"/>
</dbReference>
<comment type="caution">
    <text evidence="6">The sequence shown here is derived from an EMBL/GenBank/DDBJ whole genome shotgun (WGS) entry which is preliminary data.</text>
</comment>
<evidence type="ECO:0000313" key="7">
    <source>
        <dbReference type="Proteomes" id="UP000309138"/>
    </source>
</evidence>
<keyword evidence="4" id="KW-0862">Zinc</keyword>
<protein>
    <submittedName>
        <fullName evidence="6">MBL fold metallo-hydrolase</fullName>
    </submittedName>
</protein>
<dbReference type="Pfam" id="PF00753">
    <property type="entry name" value="Lactamase_B"/>
    <property type="match status" value="1"/>
</dbReference>
<dbReference type="PANTHER" id="PTHR46233:SF3">
    <property type="entry name" value="HYDROXYACYLGLUTATHIONE HYDROLASE GLOC"/>
    <property type="match status" value="1"/>
</dbReference>
<dbReference type="EMBL" id="SWKR01000002">
    <property type="protein sequence ID" value="TKD51899.1"/>
    <property type="molecule type" value="Genomic_DNA"/>
</dbReference>
<organism evidence="6 7">
    <name type="scientific">Sphingomonas baiyangensis</name>
    <dbReference type="NCBI Taxonomy" id="2572576"/>
    <lineage>
        <taxon>Bacteria</taxon>
        <taxon>Pseudomonadati</taxon>
        <taxon>Pseudomonadota</taxon>
        <taxon>Alphaproteobacteria</taxon>
        <taxon>Sphingomonadales</taxon>
        <taxon>Sphingomonadaceae</taxon>
        <taxon>Sphingomonas</taxon>
    </lineage>
</organism>
<dbReference type="GO" id="GO:0016787">
    <property type="term" value="F:hydrolase activity"/>
    <property type="evidence" value="ECO:0007669"/>
    <property type="project" value="UniProtKB-KW"/>
</dbReference>
<dbReference type="SUPFAM" id="SSF56281">
    <property type="entry name" value="Metallo-hydrolase/oxidoreductase"/>
    <property type="match status" value="1"/>
</dbReference>
<reference evidence="6 7" key="1">
    <citation type="submission" date="2019-04" db="EMBL/GenBank/DDBJ databases">
        <authorList>
            <person name="Yang Y."/>
            <person name="Wei D."/>
        </authorList>
    </citation>
    <scope>NUCLEOTIDE SEQUENCE [LARGE SCALE GENOMIC DNA]</scope>
    <source>
        <strain evidence="6 7">L-1-4w-11</strain>
    </source>
</reference>
<keyword evidence="7" id="KW-1185">Reference proteome</keyword>
<evidence type="ECO:0000256" key="1">
    <source>
        <dbReference type="ARBA" id="ARBA00001947"/>
    </source>
</evidence>
<comment type="cofactor">
    <cofactor evidence="1">
        <name>Zn(2+)</name>
        <dbReference type="ChEBI" id="CHEBI:29105"/>
    </cofactor>
</comment>
<dbReference type="AlphaFoldDB" id="A0A4U1L4T2"/>
<keyword evidence="3 6" id="KW-0378">Hydrolase</keyword>
<feature type="domain" description="Metallo-beta-lactamase" evidence="5">
    <location>
        <begin position="17"/>
        <end position="196"/>
    </location>
</feature>
<dbReference type="OrthoDB" id="9802991at2"/>
<dbReference type="CDD" id="cd07737">
    <property type="entry name" value="YcbL-like_MBL-fold"/>
    <property type="match status" value="1"/>
</dbReference>
<dbReference type="Proteomes" id="UP000309138">
    <property type="component" value="Unassembled WGS sequence"/>
</dbReference>
<evidence type="ECO:0000256" key="4">
    <source>
        <dbReference type="ARBA" id="ARBA00022833"/>
    </source>
</evidence>
<dbReference type="PANTHER" id="PTHR46233">
    <property type="entry name" value="HYDROXYACYLGLUTATHIONE HYDROLASE GLOC"/>
    <property type="match status" value="1"/>
</dbReference>
<dbReference type="SMART" id="SM00849">
    <property type="entry name" value="Lactamase_B"/>
    <property type="match status" value="1"/>
</dbReference>
<dbReference type="Gene3D" id="3.60.15.10">
    <property type="entry name" value="Ribonuclease Z/Hydroxyacylglutathione hydrolase-like"/>
    <property type="match status" value="1"/>
</dbReference>
<sequence>MSEPPLRAAIIPVTPLQQNCTLLWCTATMRAAVVDPGGDIERIEAAIARAGVTVEKILVTHGHIDHCGAAKPLAAKLGVPIEGPHEADRFWIARLDEDGRRWGVEGTPFEPDRWLTEGEQVSVGDLVLDVYETPGHTPGHVVFHHPPSKLAVVGDVLFRGSVGRTDFPLSDPQALIDSVVAKLWPMGDDTVFLPGHGEPGQLGIERQTNPFVADRVLARA</sequence>
<name>A0A4U1L4T2_9SPHN</name>
<evidence type="ECO:0000313" key="6">
    <source>
        <dbReference type="EMBL" id="TKD51899.1"/>
    </source>
</evidence>
<dbReference type="InterPro" id="IPR001279">
    <property type="entry name" value="Metallo-B-lactamas"/>
</dbReference>
<gene>
    <name evidence="6" type="ORF">FBR43_14970</name>
</gene>
<proteinExistence type="predicted"/>